<accession>A0A381RQL8</accession>
<evidence type="ECO:0000313" key="1">
    <source>
        <dbReference type="EMBL" id="SUZ94206.1"/>
    </source>
</evidence>
<dbReference type="AlphaFoldDB" id="A0A381RQL8"/>
<sequence length="40" mass="4618">MRESKTGFCIALAPEKTTCHNNDSLCLENFVKMMFNYCLN</sequence>
<name>A0A381RQL8_9ZZZZ</name>
<proteinExistence type="predicted"/>
<reference evidence="1" key="1">
    <citation type="submission" date="2018-05" db="EMBL/GenBank/DDBJ databases">
        <authorList>
            <person name="Lanie J.A."/>
            <person name="Ng W.-L."/>
            <person name="Kazmierczak K.M."/>
            <person name="Andrzejewski T.M."/>
            <person name="Davidsen T.M."/>
            <person name="Wayne K.J."/>
            <person name="Tettelin H."/>
            <person name="Glass J.I."/>
            <person name="Rusch D."/>
            <person name="Podicherti R."/>
            <person name="Tsui H.-C.T."/>
            <person name="Winkler M.E."/>
        </authorList>
    </citation>
    <scope>NUCLEOTIDE SEQUENCE</scope>
</reference>
<organism evidence="1">
    <name type="scientific">marine metagenome</name>
    <dbReference type="NCBI Taxonomy" id="408172"/>
    <lineage>
        <taxon>unclassified sequences</taxon>
        <taxon>metagenomes</taxon>
        <taxon>ecological metagenomes</taxon>
    </lineage>
</organism>
<gene>
    <name evidence="1" type="ORF">METZ01_LOCUS47060</name>
</gene>
<protein>
    <submittedName>
        <fullName evidence="1">Uncharacterized protein</fullName>
    </submittedName>
</protein>
<dbReference type="EMBL" id="UINC01002214">
    <property type="protein sequence ID" value="SUZ94206.1"/>
    <property type="molecule type" value="Genomic_DNA"/>
</dbReference>